<name>A0A7R7RLZ4_MYCIT</name>
<evidence type="ECO:0000313" key="3">
    <source>
        <dbReference type="Proteomes" id="UP000595205"/>
    </source>
</evidence>
<gene>
    <name evidence="2" type="ORF">MINTM018_14890</name>
</gene>
<sequence>MAGLSSSGTGLAPSGYAGVNQSRVTTAAFVRSEAEAFDDAGSEPFDENVSLVDEAAHPVELGGVFEIGENDPAPTQLGAPTITPGPLDSRHFGTQVGEQHRGVRPGAHAREFDDLDAIQRTRRCLRAAICHLMSLAII</sequence>
<accession>A0A7R7RLZ4</accession>
<evidence type="ECO:0000313" key="2">
    <source>
        <dbReference type="EMBL" id="BCO98719.1"/>
    </source>
</evidence>
<feature type="region of interest" description="Disordered" evidence="1">
    <location>
        <begin position="69"/>
        <end position="105"/>
    </location>
</feature>
<proteinExistence type="predicted"/>
<organism evidence="2 3">
    <name type="scientific">Mycobacterium intracellulare</name>
    <dbReference type="NCBI Taxonomy" id="1767"/>
    <lineage>
        <taxon>Bacteria</taxon>
        <taxon>Bacillati</taxon>
        <taxon>Actinomycetota</taxon>
        <taxon>Actinomycetes</taxon>
        <taxon>Mycobacteriales</taxon>
        <taxon>Mycobacteriaceae</taxon>
        <taxon>Mycobacterium</taxon>
        <taxon>Mycobacterium avium complex (MAC)</taxon>
    </lineage>
</organism>
<dbReference type="Proteomes" id="UP000595205">
    <property type="component" value="Chromosome"/>
</dbReference>
<dbReference type="AlphaFoldDB" id="A0A7R7RLZ4"/>
<dbReference type="EMBL" id="AP024255">
    <property type="protein sequence ID" value="BCO98719.1"/>
    <property type="molecule type" value="Genomic_DNA"/>
</dbReference>
<evidence type="ECO:0000256" key="1">
    <source>
        <dbReference type="SAM" id="MobiDB-lite"/>
    </source>
</evidence>
<protein>
    <submittedName>
        <fullName evidence="2">Uncharacterized protein</fullName>
    </submittedName>
</protein>
<reference evidence="2 3" key="1">
    <citation type="submission" date="2020-12" db="EMBL/GenBank/DDBJ databases">
        <title>Genome sequence of clinical Mycobacterium intracellulare strains.</title>
        <authorList>
            <person name="Tateishi Y."/>
            <person name="Matsumoto S."/>
            <person name="Fukushima Y."/>
            <person name="Nakajima C."/>
            <person name="Suzuki Y."/>
        </authorList>
    </citation>
    <scope>NUCLEOTIDE SEQUENCE [LARGE SCALE GENOMIC DNA]</scope>
    <source>
        <strain evidence="2 3">M018</strain>
    </source>
</reference>